<organism evidence="1 2">
    <name type="scientific">Caloramator proteoclasticus DSM 10124</name>
    <dbReference type="NCBI Taxonomy" id="1121262"/>
    <lineage>
        <taxon>Bacteria</taxon>
        <taxon>Bacillati</taxon>
        <taxon>Bacillota</taxon>
        <taxon>Clostridia</taxon>
        <taxon>Eubacteriales</taxon>
        <taxon>Clostridiaceae</taxon>
        <taxon>Caloramator</taxon>
    </lineage>
</organism>
<accession>A0A1M4TV77</accession>
<dbReference type="Proteomes" id="UP000184423">
    <property type="component" value="Unassembled WGS sequence"/>
</dbReference>
<gene>
    <name evidence="1" type="ORF">SAMN02746091_00490</name>
</gene>
<dbReference type="AlphaFoldDB" id="A0A1M4TV77"/>
<evidence type="ECO:0000313" key="1">
    <source>
        <dbReference type="EMBL" id="SHE48328.1"/>
    </source>
</evidence>
<dbReference type="RefSeq" id="WP_073247814.1">
    <property type="nucleotide sequence ID" value="NZ_FQVG01000005.1"/>
</dbReference>
<reference evidence="2" key="1">
    <citation type="submission" date="2016-11" db="EMBL/GenBank/DDBJ databases">
        <authorList>
            <person name="Varghese N."/>
            <person name="Submissions S."/>
        </authorList>
    </citation>
    <scope>NUCLEOTIDE SEQUENCE [LARGE SCALE GENOMIC DNA]</scope>
    <source>
        <strain evidence="2">DSM 10124</strain>
    </source>
</reference>
<protein>
    <recommendedName>
        <fullName evidence="3">MOSC domain-containing protein</fullName>
    </recommendedName>
</protein>
<proteinExistence type="predicted"/>
<sequence>MSRLICIKYEDKEGIQLSVEQVEVLKDGGIKGAYKKGKEVLDCVIYFDEKINLKGLCSRRFKYNLLFDEVVNLNKGQNFKIGDIEFVVLRNKECFAECELVEQKAYCPLRNAVFIRALENGVIKVGDEIKK</sequence>
<dbReference type="EMBL" id="FQVG01000005">
    <property type="protein sequence ID" value="SHE48328.1"/>
    <property type="molecule type" value="Genomic_DNA"/>
</dbReference>
<evidence type="ECO:0008006" key="3">
    <source>
        <dbReference type="Google" id="ProtNLM"/>
    </source>
</evidence>
<keyword evidence="2" id="KW-1185">Reference proteome</keyword>
<name>A0A1M4TV77_9CLOT</name>
<evidence type="ECO:0000313" key="2">
    <source>
        <dbReference type="Proteomes" id="UP000184423"/>
    </source>
</evidence>